<dbReference type="NCBIfam" id="NF041494">
    <property type="entry name" value="MobH"/>
    <property type="match status" value="1"/>
</dbReference>
<dbReference type="Proteomes" id="UP000295443">
    <property type="component" value="Unassembled WGS sequence"/>
</dbReference>
<name>A0A4R1BRC0_9PROT</name>
<accession>A0A4R1BRC0</accession>
<gene>
    <name evidence="4" type="ORF">EZJ19_00995</name>
</gene>
<evidence type="ECO:0000313" key="5">
    <source>
        <dbReference type="Proteomes" id="UP000295443"/>
    </source>
</evidence>
<dbReference type="SMART" id="SM00471">
    <property type="entry name" value="HDc"/>
    <property type="match status" value="1"/>
</dbReference>
<reference evidence="4 5" key="1">
    <citation type="submission" date="2019-03" db="EMBL/GenBank/DDBJ databases">
        <title>Genome sequence of Thiobacillaceae bacterium LSR1, a sulfur-oxidizing bacterium isolated from freshwater sediment.</title>
        <authorList>
            <person name="Li S."/>
        </authorList>
    </citation>
    <scope>NUCLEOTIDE SEQUENCE [LARGE SCALE GENOMIC DNA]</scope>
    <source>
        <strain evidence="4 5">LSR1</strain>
    </source>
</reference>
<keyword evidence="2" id="KW-0472">Membrane</keyword>
<dbReference type="InterPro" id="IPR011119">
    <property type="entry name" value="Unchr_helicase_relaxase_TraI"/>
</dbReference>
<feature type="compositionally biased region" description="Basic and acidic residues" evidence="1">
    <location>
        <begin position="637"/>
        <end position="654"/>
    </location>
</feature>
<evidence type="ECO:0000256" key="1">
    <source>
        <dbReference type="SAM" id="MobiDB-lite"/>
    </source>
</evidence>
<keyword evidence="2" id="KW-0812">Transmembrane</keyword>
<dbReference type="InterPro" id="IPR022391">
    <property type="entry name" value="ICE_relaxase_PFGI-1"/>
</dbReference>
<dbReference type="Pfam" id="PF07514">
    <property type="entry name" value="TraI_2"/>
    <property type="match status" value="1"/>
</dbReference>
<dbReference type="AlphaFoldDB" id="A0A4R1BRC0"/>
<feature type="compositionally biased region" description="Low complexity" evidence="1">
    <location>
        <begin position="513"/>
        <end position="527"/>
    </location>
</feature>
<protein>
    <recommendedName>
        <fullName evidence="3">HD/PDEase domain-containing protein</fullName>
    </recommendedName>
</protein>
<comment type="caution">
    <text evidence="4">The sequence shown here is derived from an EMBL/GenBank/DDBJ whole genome shotgun (WGS) entry which is preliminary data.</text>
</comment>
<dbReference type="OrthoDB" id="6190309at2"/>
<evidence type="ECO:0000259" key="3">
    <source>
        <dbReference type="SMART" id="SM00471"/>
    </source>
</evidence>
<keyword evidence="5" id="KW-1185">Reference proteome</keyword>
<proteinExistence type="predicted"/>
<feature type="domain" description="HD/PDEase" evidence="3">
    <location>
        <begin position="162"/>
        <end position="331"/>
    </location>
</feature>
<keyword evidence="2" id="KW-1133">Transmembrane helix</keyword>
<feature type="transmembrane region" description="Helical" evidence="2">
    <location>
        <begin position="57"/>
        <end position="75"/>
    </location>
</feature>
<feature type="compositionally biased region" description="Low complexity" evidence="1">
    <location>
        <begin position="609"/>
        <end position="626"/>
    </location>
</feature>
<dbReference type="EMBL" id="SJZB01000003">
    <property type="protein sequence ID" value="TCJ20181.1"/>
    <property type="molecule type" value="Genomic_DNA"/>
</dbReference>
<dbReference type="Gene3D" id="1.10.3210.40">
    <property type="match status" value="1"/>
</dbReference>
<dbReference type="InterPro" id="IPR003607">
    <property type="entry name" value="HD/PDEase_dom"/>
</dbReference>
<feature type="compositionally biased region" description="Low complexity" evidence="1">
    <location>
        <begin position="565"/>
        <end position="576"/>
    </location>
</feature>
<feature type="region of interest" description="Disordered" evidence="1">
    <location>
        <begin position="609"/>
        <end position="664"/>
    </location>
</feature>
<dbReference type="CDD" id="cd00077">
    <property type="entry name" value="HDc"/>
    <property type="match status" value="1"/>
</dbReference>
<dbReference type="NCBIfam" id="TIGR03760">
    <property type="entry name" value="ICE_TraI_Pfluor"/>
    <property type="match status" value="1"/>
</dbReference>
<feature type="region of interest" description="Disordered" evidence="1">
    <location>
        <begin position="482"/>
        <end position="583"/>
    </location>
</feature>
<evidence type="ECO:0000256" key="2">
    <source>
        <dbReference type="SAM" id="Phobius"/>
    </source>
</evidence>
<sequence>MTARCWMNAGIRPSWPCLNSVRPDRLPPTRPPLGPCRRPSRPGTSCASYANMEIADYLFAAVPALGFGLAAAWWMRRRPEAAHVPEPPAPLQIARNWPAAALPVLVGDKVIEATGTTAALEEVRLASGLTEPTWRTHVVPTIRSVAEMTQQLPASEAHHHAQPGGLWIHTVETLQHAARLRQGRILPPGADIEAQGRIQHIWTVGIYIAALLHDVGKTVADLRVTLFSAASPSGATWKALMGSMNDAKAEAYVVDFPRALERDYQAHQKIGIQLVQRLVPTETRIWLSTDQALLDSLMGYLGGDLQGPIAEIVREAEAESVRRNLAAGTRVRFATSRATPLIELLMHALRSMLAEGGRLPLNRPGAAGFCDGADVWFAAARLANEVRDWLKKAYPEEPVPGETMNDRLFDTWQEYGACKPNPDTQGAIWSARIEFAGAQAIRLGALLRFPLELLYPAPSLYPPCLDGRIICDAIGAATGAADTQAEASPVPEAANGEEPPVTATPAPAPAAPTPQDGPATAATTGPGPATPIPDNNLAQPAPAPTPRLPNIQGLTTKARKPPPLAQTSQATQAAPAPIQPPELMPRPIIGMRNTWMNSTPHSPWSWAGALPGRPRAPAPLGRRGAPCRPPEGATLPRRQEDRQEGHRAHGRGTELHGLGPAGAG</sequence>
<evidence type="ECO:0000313" key="4">
    <source>
        <dbReference type="EMBL" id="TCJ20181.1"/>
    </source>
</evidence>
<organism evidence="4 5">
    <name type="scientific">Parasulfuritortus cantonensis</name>
    <dbReference type="NCBI Taxonomy" id="2528202"/>
    <lineage>
        <taxon>Bacteria</taxon>
        <taxon>Pseudomonadati</taxon>
        <taxon>Pseudomonadota</taxon>
        <taxon>Betaproteobacteria</taxon>
        <taxon>Nitrosomonadales</taxon>
        <taxon>Thiobacillaceae</taxon>
        <taxon>Parasulfuritortus</taxon>
    </lineage>
</organism>